<evidence type="ECO:0000313" key="1">
    <source>
        <dbReference type="EMBL" id="MDK4325717.1"/>
    </source>
</evidence>
<dbReference type="AlphaFoldDB" id="A0AAP4F684"/>
<dbReference type="Proteomes" id="UP001226160">
    <property type="component" value="Unassembled WGS sequence"/>
</dbReference>
<dbReference type="RefSeq" id="WP_239211656.1">
    <property type="nucleotide sequence ID" value="NZ_CP091865.1"/>
</dbReference>
<accession>A0AAP4F684</accession>
<reference evidence="1" key="1">
    <citation type="submission" date="2023-05" db="EMBL/GenBank/DDBJ databases">
        <title>Metabolic capabilities are highly conserved among human nasal-associated Corynebacterium species in pangenomic analyses.</title>
        <authorList>
            <person name="Tran T.H."/>
            <person name="Roberts A.Q."/>
            <person name="Escapa I.F."/>
            <person name="Gao W."/>
            <person name="Conlan S."/>
            <person name="Kong H."/>
            <person name="Segre J.A."/>
            <person name="Kelly M.S."/>
            <person name="Lemon K.P."/>
        </authorList>
    </citation>
    <scope>NUCLEOTIDE SEQUENCE</scope>
    <source>
        <strain evidence="1">KPL2654</strain>
    </source>
</reference>
<evidence type="ECO:0000313" key="2">
    <source>
        <dbReference type="Proteomes" id="UP001226160"/>
    </source>
</evidence>
<dbReference type="EMBL" id="JASNVP010000003">
    <property type="protein sequence ID" value="MDK4325717.1"/>
    <property type="molecule type" value="Genomic_DNA"/>
</dbReference>
<organism evidence="1 2">
    <name type="scientific">Corynebacterium propinquum</name>
    <dbReference type="NCBI Taxonomy" id="43769"/>
    <lineage>
        <taxon>Bacteria</taxon>
        <taxon>Bacillati</taxon>
        <taxon>Actinomycetota</taxon>
        <taxon>Actinomycetes</taxon>
        <taxon>Mycobacteriales</taxon>
        <taxon>Corynebacteriaceae</taxon>
        <taxon>Corynebacterium</taxon>
    </lineage>
</organism>
<name>A0AAP4F684_9CORY</name>
<sequence>MSTSAGITTDAPVGRVLTILSDIDTVRELTYDNDRDCYRFVMDGGASATLSEELKIFDDEIETCFAIYESEDQSAQRFLFDVLSSLLNFRVTMFEPDSDEVVAESNGH</sequence>
<protein>
    <submittedName>
        <fullName evidence="1">Uncharacterized protein</fullName>
    </submittedName>
</protein>
<proteinExistence type="predicted"/>
<gene>
    <name evidence="1" type="ORF">QPX54_04200</name>
</gene>
<comment type="caution">
    <text evidence="1">The sequence shown here is derived from an EMBL/GenBank/DDBJ whole genome shotgun (WGS) entry which is preliminary data.</text>
</comment>